<sequence length="354" mass="40280">MSTRTPLPQPLPSTSFRLPDIHHDWPFPRTSNPHYAAVAPESMDWASSFKLFPADRQRAFQAIIPGLLGSMAYPNHSREHFRTACDLMGILFAVDEVSDRLGPGEARVVADAMMDALRHPEKKRDATEPRLAEMLRSFWVRALGTASNTTVRRFVKSYEDYVRAMTQEAQDRQHKSVRKSMAEYLDLRRYTGAIKPSFDCLLLPLEISDALLDSPAVKELEMIAIELIAVANDIVSFNVEQARGDIHNLVIVLMDGDEKLGVQAAMDMVGDWYRQRCRDFIEGLKRLPSVDGGDYEVLCLHQYAWGLGNWVTANYEWSFESHRFFGERNKEVKESRVVELLPRSKPLPPVAICQ</sequence>
<evidence type="ECO:0000256" key="3">
    <source>
        <dbReference type="ARBA" id="ARBA00022723"/>
    </source>
</evidence>
<dbReference type="SUPFAM" id="SSF48576">
    <property type="entry name" value="Terpenoid synthases"/>
    <property type="match status" value="1"/>
</dbReference>
<dbReference type="SFLD" id="SFLDG01020">
    <property type="entry name" value="Terpene_Cyclase_Like_2"/>
    <property type="match status" value="1"/>
</dbReference>
<dbReference type="PANTHER" id="PTHR35201">
    <property type="entry name" value="TERPENE SYNTHASE"/>
    <property type="match status" value="1"/>
</dbReference>
<gene>
    <name evidence="7" type="ORF">BDZ94DRAFT_1319989</name>
</gene>
<evidence type="ECO:0000256" key="2">
    <source>
        <dbReference type="ARBA" id="ARBA00006333"/>
    </source>
</evidence>
<evidence type="ECO:0000256" key="6">
    <source>
        <dbReference type="RuleBase" id="RU366034"/>
    </source>
</evidence>
<accession>A0A9P5YAF7</accession>
<dbReference type="GO" id="GO:0046872">
    <property type="term" value="F:metal ion binding"/>
    <property type="evidence" value="ECO:0007669"/>
    <property type="project" value="UniProtKB-KW"/>
</dbReference>
<evidence type="ECO:0000313" key="7">
    <source>
        <dbReference type="EMBL" id="KAF9465679.1"/>
    </source>
</evidence>
<dbReference type="GO" id="GO:0008299">
    <property type="term" value="P:isoprenoid biosynthetic process"/>
    <property type="evidence" value="ECO:0007669"/>
    <property type="project" value="UniProtKB-ARBA"/>
</dbReference>
<evidence type="ECO:0000256" key="1">
    <source>
        <dbReference type="ARBA" id="ARBA00001946"/>
    </source>
</evidence>
<dbReference type="OrthoDB" id="2861623at2759"/>
<proteinExistence type="inferred from homology"/>
<dbReference type="SFLD" id="SFLDS00005">
    <property type="entry name" value="Isoprenoid_Synthase_Type_I"/>
    <property type="match status" value="1"/>
</dbReference>
<dbReference type="InterPro" id="IPR008949">
    <property type="entry name" value="Isoprenoid_synthase_dom_sf"/>
</dbReference>
<keyword evidence="3 6" id="KW-0479">Metal-binding</keyword>
<dbReference type="GO" id="GO:0010333">
    <property type="term" value="F:terpene synthase activity"/>
    <property type="evidence" value="ECO:0007669"/>
    <property type="project" value="InterPro"/>
</dbReference>
<evidence type="ECO:0000256" key="4">
    <source>
        <dbReference type="ARBA" id="ARBA00022842"/>
    </source>
</evidence>
<evidence type="ECO:0000256" key="5">
    <source>
        <dbReference type="ARBA" id="ARBA00023239"/>
    </source>
</evidence>
<dbReference type="AlphaFoldDB" id="A0A9P5YAF7"/>
<dbReference type="EC" id="4.2.3.-" evidence="6"/>
<reference evidence="7" key="1">
    <citation type="submission" date="2020-11" db="EMBL/GenBank/DDBJ databases">
        <authorList>
            <consortium name="DOE Joint Genome Institute"/>
            <person name="Ahrendt S."/>
            <person name="Riley R."/>
            <person name="Andreopoulos W."/>
            <person name="Labutti K."/>
            <person name="Pangilinan J."/>
            <person name="Ruiz-Duenas F.J."/>
            <person name="Barrasa J.M."/>
            <person name="Sanchez-Garcia M."/>
            <person name="Camarero S."/>
            <person name="Miyauchi S."/>
            <person name="Serrano A."/>
            <person name="Linde D."/>
            <person name="Babiker R."/>
            <person name="Drula E."/>
            <person name="Ayuso-Fernandez I."/>
            <person name="Pacheco R."/>
            <person name="Padilla G."/>
            <person name="Ferreira P."/>
            <person name="Barriuso J."/>
            <person name="Kellner H."/>
            <person name="Castanera R."/>
            <person name="Alfaro M."/>
            <person name="Ramirez L."/>
            <person name="Pisabarro A.G."/>
            <person name="Kuo A."/>
            <person name="Tritt A."/>
            <person name="Lipzen A."/>
            <person name="He G."/>
            <person name="Yan M."/>
            <person name="Ng V."/>
            <person name="Cullen D."/>
            <person name="Martin F."/>
            <person name="Rosso M.-N."/>
            <person name="Henrissat B."/>
            <person name="Hibbett D."/>
            <person name="Martinez A.T."/>
            <person name="Grigoriev I.V."/>
        </authorList>
    </citation>
    <scope>NUCLEOTIDE SEQUENCE</scope>
    <source>
        <strain evidence="7">CBS 247.69</strain>
    </source>
</reference>
<keyword evidence="5 6" id="KW-0456">Lyase</keyword>
<dbReference type="PANTHER" id="PTHR35201:SF4">
    <property type="entry name" value="BETA-PINACENE SYNTHASE-RELATED"/>
    <property type="match status" value="1"/>
</dbReference>
<comment type="caution">
    <text evidence="7">The sequence shown here is derived from an EMBL/GenBank/DDBJ whole genome shotgun (WGS) entry which is preliminary data.</text>
</comment>
<dbReference type="Pfam" id="PF19086">
    <property type="entry name" value="Terpene_syn_C_2"/>
    <property type="match status" value="1"/>
</dbReference>
<protein>
    <recommendedName>
        <fullName evidence="6">Terpene synthase</fullName>
        <ecNumber evidence="6">4.2.3.-</ecNumber>
    </recommendedName>
</protein>
<dbReference type="EMBL" id="MU150245">
    <property type="protein sequence ID" value="KAF9465679.1"/>
    <property type="molecule type" value="Genomic_DNA"/>
</dbReference>
<organism evidence="7 8">
    <name type="scientific">Collybia nuda</name>
    <dbReference type="NCBI Taxonomy" id="64659"/>
    <lineage>
        <taxon>Eukaryota</taxon>
        <taxon>Fungi</taxon>
        <taxon>Dikarya</taxon>
        <taxon>Basidiomycota</taxon>
        <taxon>Agaricomycotina</taxon>
        <taxon>Agaricomycetes</taxon>
        <taxon>Agaricomycetidae</taxon>
        <taxon>Agaricales</taxon>
        <taxon>Tricholomatineae</taxon>
        <taxon>Clitocybaceae</taxon>
        <taxon>Collybia</taxon>
    </lineage>
</organism>
<keyword evidence="4 6" id="KW-0460">Magnesium</keyword>
<name>A0A9P5YAF7_9AGAR</name>
<dbReference type="InterPro" id="IPR034686">
    <property type="entry name" value="Terpene_cyclase-like_2"/>
</dbReference>
<dbReference type="Proteomes" id="UP000807353">
    <property type="component" value="Unassembled WGS sequence"/>
</dbReference>
<dbReference type="Gene3D" id="1.10.600.10">
    <property type="entry name" value="Farnesyl Diphosphate Synthase"/>
    <property type="match status" value="1"/>
</dbReference>
<comment type="cofactor">
    <cofactor evidence="1 6">
        <name>Mg(2+)</name>
        <dbReference type="ChEBI" id="CHEBI:18420"/>
    </cofactor>
</comment>
<keyword evidence="8" id="KW-1185">Reference proteome</keyword>
<comment type="similarity">
    <text evidence="2 6">Belongs to the terpene synthase family.</text>
</comment>
<evidence type="ECO:0000313" key="8">
    <source>
        <dbReference type="Proteomes" id="UP000807353"/>
    </source>
</evidence>